<dbReference type="AlphaFoldDB" id="A0A227JFZ9"/>
<gene>
    <name evidence="1" type="ORF">CA163_04190</name>
</gene>
<dbReference type="EMBL" id="NIXT01000136">
    <property type="protein sequence ID" value="OXE34076.1"/>
    <property type="molecule type" value="Genomic_DNA"/>
</dbReference>
<accession>A0A227JFZ9</accession>
<reference evidence="1 2" key="1">
    <citation type="journal article" date="2017" name="Appl. Environ. Microbiol.">
        <title>Parallel evolution of two clades of a major Atlantic endemic Vibrio parahaemolyticus pathogen lineage by independent acquisition of related pathogenicity islands.</title>
        <authorList>
            <person name="Xu F."/>
            <person name="Gonzalez-Escalona N."/>
            <person name="Drees K.P."/>
            <person name="Sebra R.P."/>
            <person name="Cooper V.S."/>
            <person name="Jones S.H."/>
            <person name="Whistler C.A."/>
        </authorList>
    </citation>
    <scope>NUCLEOTIDE SEQUENCE [LARGE SCALE GENOMIC DNA]</scope>
    <source>
        <strain evidence="1 2">MAVP-3</strain>
    </source>
</reference>
<evidence type="ECO:0000313" key="1">
    <source>
        <dbReference type="EMBL" id="OXE34076.1"/>
    </source>
</evidence>
<protein>
    <submittedName>
        <fullName evidence="1">Uncharacterized protein</fullName>
    </submittedName>
</protein>
<dbReference type="Proteomes" id="UP000214596">
    <property type="component" value="Unassembled WGS sequence"/>
</dbReference>
<evidence type="ECO:0000313" key="2">
    <source>
        <dbReference type="Proteomes" id="UP000214596"/>
    </source>
</evidence>
<organism evidence="1 2">
    <name type="scientific">Vibrio parahaemolyticus</name>
    <dbReference type="NCBI Taxonomy" id="670"/>
    <lineage>
        <taxon>Bacteria</taxon>
        <taxon>Pseudomonadati</taxon>
        <taxon>Pseudomonadota</taxon>
        <taxon>Gammaproteobacteria</taxon>
        <taxon>Vibrionales</taxon>
        <taxon>Vibrionaceae</taxon>
        <taxon>Vibrio</taxon>
    </lineage>
</organism>
<name>A0A227JFZ9_VIBPH</name>
<comment type="caution">
    <text evidence="1">The sequence shown here is derived from an EMBL/GenBank/DDBJ whole genome shotgun (WGS) entry which is preliminary data.</text>
</comment>
<feature type="non-terminal residue" evidence="1">
    <location>
        <position position="105"/>
    </location>
</feature>
<proteinExistence type="predicted"/>
<sequence>MKLNISAQSLNYTKYDNVIPSRDAILGLFDKVKSYLSYEQISHSSGLNDEPEKDALKKRLRAMERDGQLIFTRRKGYKRVDQSSLVTGKISIHVDGFGFLTYDDN</sequence>